<dbReference type="PANTHER" id="PTHR38797">
    <property type="entry name" value="NUCLEAR PORE COMPLEX PROTEIN NUP85-RELATED"/>
    <property type="match status" value="1"/>
</dbReference>
<dbReference type="InterPro" id="IPR053204">
    <property type="entry name" value="Oxopyrrolidines_Biosynth-assoc"/>
</dbReference>
<dbReference type="PANTHER" id="PTHR38797:SF4">
    <property type="entry name" value="NUCLEAR PORE COMPLEX PROTEIN NUP85"/>
    <property type="match status" value="1"/>
</dbReference>
<dbReference type="EMBL" id="MU253741">
    <property type="protein sequence ID" value="KAG9248955.1"/>
    <property type="molecule type" value="Genomic_DNA"/>
</dbReference>
<dbReference type="OrthoDB" id="3350591at2759"/>
<sequence>MVANESHQIDTIACERGWFHGDKEDECYQTIHMYMNDELSLEVAIEAITKPTDEICSSAWEPSKESSVERNLWKLHYGILHTAKKTPWRDTAAHNKLVDLVRGPKAHPDPHSSEGVAQNFCFSKNIWSNLGMLGPSTRECWNNSPGCGSGYSVPEIHAWTNINAFVARLTETELSPFWIYCIWAMRSGLEDEHKLDSYIPVATVWPSFLGRSCSIDRRT</sequence>
<gene>
    <name evidence="1" type="ORF">BJ878DRAFT_486102</name>
</gene>
<dbReference type="AlphaFoldDB" id="A0A9P8CJJ5"/>
<organism evidence="1 2">
    <name type="scientific">Calycina marina</name>
    <dbReference type="NCBI Taxonomy" id="1763456"/>
    <lineage>
        <taxon>Eukaryota</taxon>
        <taxon>Fungi</taxon>
        <taxon>Dikarya</taxon>
        <taxon>Ascomycota</taxon>
        <taxon>Pezizomycotina</taxon>
        <taxon>Leotiomycetes</taxon>
        <taxon>Helotiales</taxon>
        <taxon>Pezizellaceae</taxon>
        <taxon>Calycina</taxon>
    </lineage>
</organism>
<dbReference type="Pfam" id="PF12311">
    <property type="entry name" value="DUF3632"/>
    <property type="match status" value="1"/>
</dbReference>
<reference evidence="1" key="1">
    <citation type="journal article" date="2021" name="IMA Fungus">
        <title>Genomic characterization of three marine fungi, including Emericellopsis atlantica sp. nov. with signatures of a generalist lifestyle and marine biomass degradation.</title>
        <authorList>
            <person name="Hagestad O.C."/>
            <person name="Hou L."/>
            <person name="Andersen J.H."/>
            <person name="Hansen E.H."/>
            <person name="Altermark B."/>
            <person name="Li C."/>
            <person name="Kuhnert E."/>
            <person name="Cox R.J."/>
            <person name="Crous P.W."/>
            <person name="Spatafora J.W."/>
            <person name="Lail K."/>
            <person name="Amirebrahimi M."/>
            <person name="Lipzen A."/>
            <person name="Pangilinan J."/>
            <person name="Andreopoulos W."/>
            <person name="Hayes R.D."/>
            <person name="Ng V."/>
            <person name="Grigoriev I.V."/>
            <person name="Jackson S.A."/>
            <person name="Sutton T.D.S."/>
            <person name="Dobson A.D.W."/>
            <person name="Rama T."/>
        </authorList>
    </citation>
    <scope>NUCLEOTIDE SEQUENCE</scope>
    <source>
        <strain evidence="1">TRa3180A</strain>
    </source>
</reference>
<accession>A0A9P8CJJ5</accession>
<dbReference type="InterPro" id="IPR022085">
    <property type="entry name" value="OpdG"/>
</dbReference>
<evidence type="ECO:0000313" key="2">
    <source>
        <dbReference type="Proteomes" id="UP000887226"/>
    </source>
</evidence>
<comment type="caution">
    <text evidence="1">The sequence shown here is derived from an EMBL/GenBank/DDBJ whole genome shotgun (WGS) entry which is preliminary data.</text>
</comment>
<evidence type="ECO:0000313" key="1">
    <source>
        <dbReference type="EMBL" id="KAG9248955.1"/>
    </source>
</evidence>
<dbReference type="Proteomes" id="UP000887226">
    <property type="component" value="Unassembled WGS sequence"/>
</dbReference>
<protein>
    <submittedName>
        <fullName evidence="1">Uncharacterized protein</fullName>
    </submittedName>
</protein>
<proteinExistence type="predicted"/>
<name>A0A9P8CJJ5_9HELO</name>
<keyword evidence="2" id="KW-1185">Reference proteome</keyword>